<comment type="cofactor">
    <cofactor evidence="12">
        <name>Zn(2+)</name>
        <dbReference type="ChEBI" id="CHEBI:29105"/>
    </cofactor>
    <text evidence="12">Binds 1 zinc ion per subunit.</text>
</comment>
<keyword evidence="11 12" id="KW-0511">Multifunctional enzyme</keyword>
<evidence type="ECO:0000313" key="16">
    <source>
        <dbReference type="Proteomes" id="UP001208570"/>
    </source>
</evidence>
<evidence type="ECO:0000256" key="6">
    <source>
        <dbReference type="ARBA" id="ARBA00022723"/>
    </source>
</evidence>
<comment type="subcellular location">
    <subcellularLocation>
        <location evidence="1">Cytoplasm</location>
        <location evidence="1">Cytosol</location>
    </subcellularLocation>
</comment>
<feature type="domain" description="Rhodanese" evidence="14">
    <location>
        <begin position="321"/>
        <end position="423"/>
    </location>
</feature>
<dbReference type="GO" id="GO:0070566">
    <property type="term" value="F:adenylyltransferase activity"/>
    <property type="evidence" value="ECO:0007669"/>
    <property type="project" value="InterPro"/>
</dbReference>
<dbReference type="PROSITE" id="PS50206">
    <property type="entry name" value="RHODANESE_3"/>
    <property type="match status" value="1"/>
</dbReference>
<feature type="binding site" evidence="12">
    <location>
        <position position="271"/>
    </location>
    <ligand>
        <name>Zn(2+)</name>
        <dbReference type="ChEBI" id="CHEBI:29105"/>
    </ligand>
</feature>
<keyword evidence="9 12" id="KW-0067">ATP-binding</keyword>
<feature type="binding site" evidence="12">
    <location>
        <position position="196"/>
    </location>
    <ligand>
        <name>Zn(2+)</name>
        <dbReference type="ChEBI" id="CHEBI:29105"/>
    </ligand>
</feature>
<keyword evidence="7 12" id="KW-0547">Nucleotide-binding</keyword>
<dbReference type="Gene3D" id="3.40.250.10">
    <property type="entry name" value="Rhodanese-like domain"/>
    <property type="match status" value="1"/>
</dbReference>
<accession>A0AAD9J3U0</accession>
<keyword evidence="5" id="KW-0548">Nucleotidyltransferase</keyword>
<dbReference type="EC" id="2.7.7.-" evidence="12"/>
<feature type="binding site" evidence="12">
    <location>
        <position position="112"/>
    </location>
    <ligand>
        <name>ATP</name>
        <dbReference type="ChEBI" id="CHEBI:30616"/>
    </ligand>
</feature>
<dbReference type="SMART" id="SM00450">
    <property type="entry name" value="RHOD"/>
    <property type="match status" value="1"/>
</dbReference>
<evidence type="ECO:0000256" key="4">
    <source>
        <dbReference type="ARBA" id="ARBA00022694"/>
    </source>
</evidence>
<feature type="binding site" evidence="12">
    <location>
        <position position="91"/>
    </location>
    <ligand>
        <name>ATP</name>
        <dbReference type="ChEBI" id="CHEBI:30616"/>
    </ligand>
</feature>
<evidence type="ECO:0000256" key="3">
    <source>
        <dbReference type="ARBA" id="ARBA00022679"/>
    </source>
</evidence>
<dbReference type="InterPro" id="IPR000594">
    <property type="entry name" value="ThiF_NAD_FAD-bd"/>
</dbReference>
<dbReference type="CDD" id="cd00757">
    <property type="entry name" value="ThiF_MoeB_HesA_family"/>
    <property type="match status" value="1"/>
</dbReference>
<keyword evidence="3 12" id="KW-0808">Transferase</keyword>
<comment type="similarity">
    <text evidence="12">In the N-terminal section; belongs to the HesA/MoeB/ThiF family. UBA4 subfamily.</text>
</comment>
<dbReference type="Gene3D" id="3.40.50.720">
    <property type="entry name" value="NAD(P)-binding Rossmann-like Domain"/>
    <property type="match status" value="2"/>
</dbReference>
<dbReference type="InterPro" id="IPR036873">
    <property type="entry name" value="Rhodanese-like_dom_sf"/>
</dbReference>
<reference evidence="15" key="1">
    <citation type="journal article" date="2023" name="Mol. Biol. Evol.">
        <title>Third-Generation Sequencing Reveals the Adaptive Role of the Epigenome in Three Deep-Sea Polychaetes.</title>
        <authorList>
            <person name="Perez M."/>
            <person name="Aroh O."/>
            <person name="Sun Y."/>
            <person name="Lan Y."/>
            <person name="Juniper S.K."/>
            <person name="Young C.R."/>
            <person name="Angers B."/>
            <person name="Qian P.Y."/>
        </authorList>
    </citation>
    <scope>NUCLEOTIDE SEQUENCE</scope>
    <source>
        <strain evidence="15">P08H-3</strain>
    </source>
</reference>
<dbReference type="FunFam" id="3.40.50.720:FF:000748">
    <property type="entry name" value="Adenylyltransferase and sulfurtransferase MOCS3"/>
    <property type="match status" value="1"/>
</dbReference>
<dbReference type="GO" id="GO:0032447">
    <property type="term" value="P:protein urmylation"/>
    <property type="evidence" value="ECO:0007669"/>
    <property type="project" value="TreeGrafter"/>
</dbReference>
<keyword evidence="13" id="KW-0175">Coiled coil</keyword>
<dbReference type="SUPFAM" id="SSF69572">
    <property type="entry name" value="Activating enzymes of the ubiquitin-like proteins"/>
    <property type="match status" value="1"/>
</dbReference>
<feature type="binding site" evidence="12">
    <location>
        <position position="199"/>
    </location>
    <ligand>
        <name>Zn(2+)</name>
        <dbReference type="ChEBI" id="CHEBI:29105"/>
    </ligand>
</feature>
<proteinExistence type="inferred from homology"/>
<dbReference type="GO" id="GO:0046872">
    <property type="term" value="F:metal ion binding"/>
    <property type="evidence" value="ECO:0007669"/>
    <property type="project" value="UniProtKB-KW"/>
</dbReference>
<keyword evidence="6 12" id="KW-0479">Metal-binding</keyword>
<evidence type="ECO:0000256" key="12">
    <source>
        <dbReference type="HAMAP-Rule" id="MF_03049"/>
    </source>
</evidence>
<feature type="binding site" evidence="12">
    <location>
        <begin position="155"/>
        <end position="156"/>
    </location>
    <ligand>
        <name>ATP</name>
        <dbReference type="ChEBI" id="CHEBI:30616"/>
    </ligand>
</feature>
<keyword evidence="8 12" id="KW-0862">Zinc</keyword>
<dbReference type="HAMAP" id="MF_03049">
    <property type="entry name" value="MOCS3_Uba4"/>
    <property type="match status" value="1"/>
</dbReference>
<evidence type="ECO:0000256" key="13">
    <source>
        <dbReference type="SAM" id="Coils"/>
    </source>
</evidence>
<feature type="active site" description="Cysteine persulfide intermediate; for sulfurtransferase activity" evidence="12">
    <location>
        <position position="380"/>
    </location>
</feature>
<dbReference type="Pfam" id="PF00899">
    <property type="entry name" value="ThiF"/>
    <property type="match status" value="1"/>
</dbReference>
<sequence>MADDDVKLLKEQLSRQKEEIEKLKSLLQDKLKLPDVFTSDNDDFPTTIPAVNQLDKESIARYSRQLILPEIGIRGQLLLRKTSVLIVGCGGLGCPAALYLTAAGIGQLGLIDHDEVEISNLHRQILHTEARINVQKSTSAAYACKQYDIVLDATDNVATRYLLNDGCVLAGKPLVSGSALRFEGQLTIYNYKGGPCYRCLFPKPPPPETVTNCSDGGVLGVVPGIIGCLQALEVIKIAAKIGRPCTQRLLLFDALDGSFKAIKLRQKKDNCEVCGSSPSITELIDYEQFCGTRATDKDKVLTILTPEERISVQDYQAIVENGEPHLLIDVRQPVELEICQLSQTINIPMNSLSKEETIKELKEKLIPQADRPKTSVFVVCRQGNDSQVAVKLLKEKLKQLPISIKDIKGGLKAWARHIDRSFPEY</sequence>
<feature type="binding site" evidence="12">
    <location>
        <begin position="119"/>
        <end position="123"/>
    </location>
    <ligand>
        <name>ATP</name>
        <dbReference type="ChEBI" id="CHEBI:30616"/>
    </ligand>
</feature>
<dbReference type="InterPro" id="IPR028885">
    <property type="entry name" value="MOCS3/Uba4"/>
</dbReference>
<evidence type="ECO:0000256" key="8">
    <source>
        <dbReference type="ARBA" id="ARBA00022833"/>
    </source>
</evidence>
<feature type="binding site" evidence="12">
    <location>
        <position position="136"/>
    </location>
    <ligand>
        <name>ATP</name>
        <dbReference type="ChEBI" id="CHEBI:30616"/>
    </ligand>
</feature>
<dbReference type="GO" id="GO:0005829">
    <property type="term" value="C:cytosol"/>
    <property type="evidence" value="ECO:0007669"/>
    <property type="project" value="UniProtKB-SubCell"/>
</dbReference>
<dbReference type="Proteomes" id="UP001208570">
    <property type="component" value="Unassembled WGS sequence"/>
</dbReference>
<evidence type="ECO:0000313" key="15">
    <source>
        <dbReference type="EMBL" id="KAK2145588.1"/>
    </source>
</evidence>
<dbReference type="GO" id="GO:0004792">
    <property type="term" value="F:thiosulfate-cyanide sulfurtransferase activity"/>
    <property type="evidence" value="ECO:0007669"/>
    <property type="project" value="TreeGrafter"/>
</dbReference>
<comment type="caution">
    <text evidence="15">The sequence shown here is derived from an EMBL/GenBank/DDBJ whole genome shotgun (WGS) entry which is preliminary data.</text>
</comment>
<dbReference type="PANTHER" id="PTHR10953">
    <property type="entry name" value="UBIQUITIN-ACTIVATING ENZYME E1"/>
    <property type="match status" value="1"/>
</dbReference>
<evidence type="ECO:0000256" key="9">
    <source>
        <dbReference type="ARBA" id="ARBA00022840"/>
    </source>
</evidence>
<feature type="coiled-coil region" evidence="13">
    <location>
        <begin position="6"/>
        <end position="33"/>
    </location>
</feature>
<keyword evidence="2 12" id="KW-0963">Cytoplasm</keyword>
<dbReference type="PANTHER" id="PTHR10953:SF102">
    <property type="entry name" value="ADENYLYLTRANSFERASE AND SULFURTRANSFERASE MOCS3"/>
    <property type="match status" value="1"/>
</dbReference>
<feature type="binding site" evidence="12">
    <location>
        <position position="274"/>
    </location>
    <ligand>
        <name>Zn(2+)</name>
        <dbReference type="ChEBI" id="CHEBI:29105"/>
    </ligand>
</feature>
<feature type="active site" description="Glycyl thioester intermediate; for adenylyltransferase activity" evidence="12">
    <location>
        <position position="213"/>
    </location>
</feature>
<organism evidence="15 16">
    <name type="scientific">Paralvinella palmiformis</name>
    <dbReference type="NCBI Taxonomy" id="53620"/>
    <lineage>
        <taxon>Eukaryota</taxon>
        <taxon>Metazoa</taxon>
        <taxon>Spiralia</taxon>
        <taxon>Lophotrochozoa</taxon>
        <taxon>Annelida</taxon>
        <taxon>Polychaeta</taxon>
        <taxon>Sedentaria</taxon>
        <taxon>Canalipalpata</taxon>
        <taxon>Terebellida</taxon>
        <taxon>Terebelliformia</taxon>
        <taxon>Alvinellidae</taxon>
        <taxon>Paralvinella</taxon>
    </lineage>
</organism>
<comment type="pathway">
    <text evidence="12">tRNA modification; 5-methoxycarbonylmethyl-2-thiouridine-tRNA biosynthesis.</text>
</comment>
<comment type="function">
    <text evidence="12">Plays a central role in 2-thiolation of mcm(5)S(2)U at tRNA wobble positions of cytosolic tRNA(Lys), tRNA(Glu) and tRNA(Gln). Acts by mediating the C-terminal thiocarboxylation of the sulfur carrier URM1. Its N-terminus first activates URM1 as acyl-adenylate (-COAMP), then the persulfide sulfur on the catalytic cysteine is transferred to URM1 to form thiocarboxylation (-COSH) of its C-terminus. The reaction probably involves hydrogen sulfide that is generated from the persulfide intermediate and that acts as nucleophile towards URM1. Subsequently, a transient disulfide bond is formed. Does not use thiosulfate as sulfur donor; NFS1 probably acting as a sulfur donor for thiocarboxylation reactions.</text>
</comment>
<evidence type="ECO:0000256" key="7">
    <source>
        <dbReference type="ARBA" id="ARBA00022741"/>
    </source>
</evidence>
<evidence type="ECO:0000256" key="11">
    <source>
        <dbReference type="ARBA" id="ARBA00023268"/>
    </source>
</evidence>
<dbReference type="EC" id="2.8.1.-" evidence="12"/>
<dbReference type="InterPro" id="IPR035985">
    <property type="entry name" value="Ubiquitin-activating_enz"/>
</dbReference>
<dbReference type="InterPro" id="IPR045886">
    <property type="entry name" value="ThiF/MoeB/HesA"/>
</dbReference>
<gene>
    <name evidence="15" type="ORF">LSH36_670g01043</name>
</gene>
<dbReference type="FunFam" id="3.40.250.10:FF:000014">
    <property type="entry name" value="Adenylyltransferase and sulfurtransferase MOCS3"/>
    <property type="match status" value="1"/>
</dbReference>
<evidence type="ECO:0000256" key="2">
    <source>
        <dbReference type="ARBA" id="ARBA00022490"/>
    </source>
</evidence>
<dbReference type="GO" id="GO:0005524">
    <property type="term" value="F:ATP binding"/>
    <property type="evidence" value="ECO:0007669"/>
    <property type="project" value="UniProtKB-KW"/>
</dbReference>
<name>A0AAD9J3U0_9ANNE</name>
<keyword evidence="4 12" id="KW-0819">tRNA processing</keyword>
<evidence type="ECO:0000259" key="14">
    <source>
        <dbReference type="PROSITE" id="PS50206"/>
    </source>
</evidence>
<evidence type="ECO:0000256" key="5">
    <source>
        <dbReference type="ARBA" id="ARBA00022695"/>
    </source>
</evidence>
<keyword evidence="16" id="KW-1185">Reference proteome</keyword>
<dbReference type="GO" id="GO:0042292">
    <property type="term" value="F:URM1 activating enzyme activity"/>
    <property type="evidence" value="ECO:0007669"/>
    <property type="project" value="TreeGrafter"/>
</dbReference>
<dbReference type="EMBL" id="JAODUP010000670">
    <property type="protein sequence ID" value="KAK2145588.1"/>
    <property type="molecule type" value="Genomic_DNA"/>
</dbReference>
<evidence type="ECO:0000256" key="1">
    <source>
        <dbReference type="ARBA" id="ARBA00004514"/>
    </source>
</evidence>
<dbReference type="InterPro" id="IPR001763">
    <property type="entry name" value="Rhodanese-like_dom"/>
</dbReference>
<evidence type="ECO:0000256" key="10">
    <source>
        <dbReference type="ARBA" id="ARBA00023150"/>
    </source>
</evidence>
<dbReference type="GO" id="GO:0002143">
    <property type="term" value="P:tRNA wobble position uridine thiolation"/>
    <property type="evidence" value="ECO:0007669"/>
    <property type="project" value="InterPro"/>
</dbReference>
<dbReference type="Pfam" id="PF00581">
    <property type="entry name" value="Rhodanese"/>
    <property type="match status" value="1"/>
</dbReference>
<dbReference type="GO" id="GO:0006777">
    <property type="term" value="P:Mo-molybdopterin cofactor biosynthetic process"/>
    <property type="evidence" value="ECO:0007669"/>
    <property type="project" value="UniProtKB-UniRule"/>
</dbReference>
<protein>
    <recommendedName>
        <fullName evidence="12">Adenylyltransferase and sulfurtransferase MOCS3 homolog</fullName>
    </recommendedName>
    <alternativeName>
        <fullName evidence="12">UBA4 homolog</fullName>
    </alternativeName>
    <alternativeName>
        <fullName evidence="12">Ubiquitin-like protein activator 4 homolog</fullName>
    </alternativeName>
    <domain>
        <recommendedName>
            <fullName evidence="12">Adenylyltransferase</fullName>
            <ecNumber evidence="12">2.7.7.-</ecNumber>
        </recommendedName>
    </domain>
    <domain>
        <recommendedName>
            <fullName evidence="12">Sulfurtransferase</fullName>
            <ecNumber evidence="12">2.8.1.-</ecNumber>
        </recommendedName>
    </domain>
</protein>
<keyword evidence="10 12" id="KW-0501">Molybdenum cofactor biosynthesis</keyword>
<dbReference type="AlphaFoldDB" id="A0AAD9J3U0"/>